<dbReference type="InterPro" id="IPR036390">
    <property type="entry name" value="WH_DNA-bd_sf"/>
</dbReference>
<organism evidence="1 2">
    <name type="scientific">Methanobrevibacter olleyae</name>
    <dbReference type="NCBI Taxonomy" id="294671"/>
    <lineage>
        <taxon>Archaea</taxon>
        <taxon>Methanobacteriati</taxon>
        <taxon>Methanobacteriota</taxon>
        <taxon>Methanomada group</taxon>
        <taxon>Methanobacteria</taxon>
        <taxon>Methanobacteriales</taxon>
        <taxon>Methanobacteriaceae</taxon>
        <taxon>Methanobrevibacter</taxon>
    </lineage>
</organism>
<proteinExistence type="predicted"/>
<reference evidence="2" key="1">
    <citation type="submission" date="2016-10" db="EMBL/GenBank/DDBJ databases">
        <authorList>
            <person name="Varghese N."/>
        </authorList>
    </citation>
    <scope>NUCLEOTIDE SEQUENCE [LARGE SCALE GENOMIC DNA]</scope>
    <source>
        <strain evidence="2">DSM 16632</strain>
    </source>
</reference>
<evidence type="ECO:0000313" key="1">
    <source>
        <dbReference type="EMBL" id="SFL28958.1"/>
    </source>
</evidence>
<dbReference type="AlphaFoldDB" id="A0A1I4GFX6"/>
<dbReference type="InterPro" id="IPR036388">
    <property type="entry name" value="WH-like_DNA-bd_sf"/>
</dbReference>
<dbReference type="Gene3D" id="1.10.10.10">
    <property type="entry name" value="Winged helix-like DNA-binding domain superfamily/Winged helix DNA-binding domain"/>
    <property type="match status" value="1"/>
</dbReference>
<sequence length="102" mass="12101">MKNFMGSPFPHIRLIFDGSLYYIEFIENYDELYDIIIDYIKNNENSMINALDISKEFNIPFVFVGTIFKDLERDNFIKIQKTLGGLYISKITERGIDFFNNH</sequence>
<gene>
    <name evidence="1" type="ORF">SAMN02910297_00457</name>
</gene>
<dbReference type="EMBL" id="FOTL01000005">
    <property type="protein sequence ID" value="SFL28958.1"/>
    <property type="molecule type" value="Genomic_DNA"/>
</dbReference>
<evidence type="ECO:0000313" key="2">
    <source>
        <dbReference type="Proteomes" id="UP000183442"/>
    </source>
</evidence>
<protein>
    <submittedName>
        <fullName evidence="1">Uncharacterized protein</fullName>
    </submittedName>
</protein>
<dbReference type="SUPFAM" id="SSF46785">
    <property type="entry name" value="Winged helix' DNA-binding domain"/>
    <property type="match status" value="1"/>
</dbReference>
<dbReference type="Proteomes" id="UP000183442">
    <property type="component" value="Unassembled WGS sequence"/>
</dbReference>
<name>A0A1I4GFX6_METOL</name>
<accession>A0A1I4GFX6</accession>